<feature type="region of interest" description="Disordered" evidence="1">
    <location>
        <begin position="73"/>
        <end position="92"/>
    </location>
</feature>
<evidence type="ECO:0000313" key="2">
    <source>
        <dbReference type="Proteomes" id="UP000887577"/>
    </source>
</evidence>
<feature type="compositionally biased region" description="Basic and acidic residues" evidence="1">
    <location>
        <begin position="17"/>
        <end position="27"/>
    </location>
</feature>
<dbReference type="AlphaFoldDB" id="A0A914Z8J0"/>
<keyword evidence="2" id="KW-1185">Reference proteome</keyword>
<organism evidence="2 3">
    <name type="scientific">Panagrolaimus superbus</name>
    <dbReference type="NCBI Taxonomy" id="310955"/>
    <lineage>
        <taxon>Eukaryota</taxon>
        <taxon>Metazoa</taxon>
        <taxon>Ecdysozoa</taxon>
        <taxon>Nematoda</taxon>
        <taxon>Chromadorea</taxon>
        <taxon>Rhabditida</taxon>
        <taxon>Tylenchina</taxon>
        <taxon>Panagrolaimomorpha</taxon>
        <taxon>Panagrolaimoidea</taxon>
        <taxon>Panagrolaimidae</taxon>
        <taxon>Panagrolaimus</taxon>
    </lineage>
</organism>
<feature type="region of interest" description="Disordered" evidence="1">
    <location>
        <begin position="1"/>
        <end position="47"/>
    </location>
</feature>
<feature type="compositionally biased region" description="Polar residues" evidence="1">
    <location>
        <begin position="82"/>
        <end position="92"/>
    </location>
</feature>
<sequence length="92" mass="10939">MSKFFKKDCNSSDSEDDKSQPKKEKLNKQKTKKVRSVSAHPPPKCSIEKFDLKDKEEIRKYFLKPVKPAAEKVIDKKRKQRNYSVQRQNLKR</sequence>
<feature type="compositionally biased region" description="Basic and acidic residues" evidence="1">
    <location>
        <begin position="1"/>
        <end position="10"/>
    </location>
</feature>
<dbReference type="WBParaSite" id="PSU_v2.g8164.t1">
    <property type="protein sequence ID" value="PSU_v2.g8164.t1"/>
    <property type="gene ID" value="PSU_v2.g8164"/>
</dbReference>
<reference evidence="3" key="1">
    <citation type="submission" date="2022-11" db="UniProtKB">
        <authorList>
            <consortium name="WormBaseParasite"/>
        </authorList>
    </citation>
    <scope>IDENTIFICATION</scope>
</reference>
<proteinExistence type="predicted"/>
<name>A0A914Z8J0_9BILA</name>
<evidence type="ECO:0000256" key="1">
    <source>
        <dbReference type="SAM" id="MobiDB-lite"/>
    </source>
</evidence>
<dbReference type="Proteomes" id="UP000887577">
    <property type="component" value="Unplaced"/>
</dbReference>
<accession>A0A914Z8J0</accession>
<evidence type="ECO:0000313" key="3">
    <source>
        <dbReference type="WBParaSite" id="PSU_v2.g8164.t1"/>
    </source>
</evidence>
<protein>
    <submittedName>
        <fullName evidence="3">Uncharacterized protein</fullName>
    </submittedName>
</protein>